<feature type="domain" description="Transketolase-like C-terminal" evidence="3">
    <location>
        <begin position="1"/>
        <end position="64"/>
    </location>
</feature>
<sequence length="82" mass="9409">WELFDKTNDIYKKKILGPIEKRIAIEAASKYGWTKYILNEKHMIGMNSYGASAPGEILYNNFGLNAKEIVKLALRIYKKNNG</sequence>
<keyword evidence="1" id="KW-0479">Metal-binding</keyword>
<dbReference type="GO" id="GO:0005829">
    <property type="term" value="C:cytosol"/>
    <property type="evidence" value="ECO:0007669"/>
    <property type="project" value="TreeGrafter"/>
</dbReference>
<proteinExistence type="predicted"/>
<evidence type="ECO:0000256" key="1">
    <source>
        <dbReference type="ARBA" id="ARBA00022723"/>
    </source>
</evidence>
<evidence type="ECO:0000256" key="2">
    <source>
        <dbReference type="ARBA" id="ARBA00022842"/>
    </source>
</evidence>
<organism evidence="4">
    <name type="scientific">marine metagenome</name>
    <dbReference type="NCBI Taxonomy" id="408172"/>
    <lineage>
        <taxon>unclassified sequences</taxon>
        <taxon>metagenomes</taxon>
        <taxon>ecological metagenomes</taxon>
    </lineage>
</organism>
<evidence type="ECO:0000259" key="3">
    <source>
        <dbReference type="Pfam" id="PF22613"/>
    </source>
</evidence>
<dbReference type="InterPro" id="IPR009014">
    <property type="entry name" value="Transketo_C/PFOR_II"/>
</dbReference>
<dbReference type="PANTHER" id="PTHR43522">
    <property type="entry name" value="TRANSKETOLASE"/>
    <property type="match status" value="1"/>
</dbReference>
<dbReference type="SUPFAM" id="SSF52922">
    <property type="entry name" value="TK C-terminal domain-like"/>
    <property type="match status" value="1"/>
</dbReference>
<dbReference type="EMBL" id="UINC01208466">
    <property type="protein sequence ID" value="SVE31014.1"/>
    <property type="molecule type" value="Genomic_DNA"/>
</dbReference>
<evidence type="ECO:0000313" key="4">
    <source>
        <dbReference type="EMBL" id="SVE31014.1"/>
    </source>
</evidence>
<dbReference type="PANTHER" id="PTHR43522:SF2">
    <property type="entry name" value="TRANSKETOLASE 1-RELATED"/>
    <property type="match status" value="1"/>
</dbReference>
<dbReference type="Gene3D" id="3.40.50.920">
    <property type="match status" value="1"/>
</dbReference>
<protein>
    <recommendedName>
        <fullName evidence="3">Transketolase-like C-terminal domain-containing protein</fullName>
    </recommendedName>
</protein>
<dbReference type="GO" id="GO:0004802">
    <property type="term" value="F:transketolase activity"/>
    <property type="evidence" value="ECO:0007669"/>
    <property type="project" value="TreeGrafter"/>
</dbReference>
<keyword evidence="2" id="KW-0460">Magnesium</keyword>
<gene>
    <name evidence="4" type="ORF">METZ01_LOCUS483868</name>
</gene>
<dbReference type="Pfam" id="PF22613">
    <property type="entry name" value="Transketolase_C_1"/>
    <property type="match status" value="1"/>
</dbReference>
<reference evidence="4" key="1">
    <citation type="submission" date="2018-05" db="EMBL/GenBank/DDBJ databases">
        <authorList>
            <person name="Lanie J.A."/>
            <person name="Ng W.-L."/>
            <person name="Kazmierczak K.M."/>
            <person name="Andrzejewski T.M."/>
            <person name="Davidsen T.M."/>
            <person name="Wayne K.J."/>
            <person name="Tettelin H."/>
            <person name="Glass J.I."/>
            <person name="Rusch D."/>
            <person name="Podicherti R."/>
            <person name="Tsui H.-C.T."/>
            <person name="Winkler M.E."/>
        </authorList>
    </citation>
    <scope>NUCLEOTIDE SEQUENCE</scope>
</reference>
<dbReference type="InterPro" id="IPR033247">
    <property type="entry name" value="Transketolase_fam"/>
</dbReference>
<feature type="non-terminal residue" evidence="4">
    <location>
        <position position="1"/>
    </location>
</feature>
<dbReference type="GO" id="GO:0046872">
    <property type="term" value="F:metal ion binding"/>
    <property type="evidence" value="ECO:0007669"/>
    <property type="project" value="UniProtKB-KW"/>
</dbReference>
<dbReference type="AlphaFoldDB" id="A0A383CFU6"/>
<dbReference type="InterPro" id="IPR055152">
    <property type="entry name" value="Transketolase-like_C_2"/>
</dbReference>
<dbReference type="GO" id="GO:0006098">
    <property type="term" value="P:pentose-phosphate shunt"/>
    <property type="evidence" value="ECO:0007669"/>
    <property type="project" value="TreeGrafter"/>
</dbReference>
<name>A0A383CFU6_9ZZZZ</name>
<accession>A0A383CFU6</accession>